<dbReference type="RefSeq" id="XP_013233249.1">
    <property type="nucleotide sequence ID" value="XM_013377795.1"/>
</dbReference>
<dbReference type="Gene3D" id="3.40.50.200">
    <property type="entry name" value="Peptidase S8/S53 domain"/>
    <property type="match status" value="1"/>
</dbReference>
<feature type="region of interest" description="Disordered" evidence="8">
    <location>
        <begin position="632"/>
        <end position="789"/>
    </location>
</feature>
<keyword evidence="7" id="KW-0175">Coiled coil</keyword>
<feature type="compositionally biased region" description="Low complexity" evidence="8">
    <location>
        <begin position="702"/>
        <end position="715"/>
    </location>
</feature>
<protein>
    <recommendedName>
        <fullName evidence="6">subtilisin</fullName>
        <ecNumber evidence="6">3.4.21.62</ecNumber>
    </recommendedName>
</protein>
<dbReference type="EMBL" id="HG675721">
    <property type="protein sequence ID" value="CDJ42499.1"/>
    <property type="molecule type" value="Genomic_DNA"/>
</dbReference>
<dbReference type="InterPro" id="IPR029063">
    <property type="entry name" value="SAM-dependent_MTases_sf"/>
</dbReference>
<feature type="compositionally biased region" description="Low complexity" evidence="8">
    <location>
        <begin position="1"/>
        <end position="21"/>
    </location>
</feature>
<dbReference type="PROSITE" id="PS00136">
    <property type="entry name" value="SUBTILASE_ASP"/>
    <property type="match status" value="1"/>
</dbReference>
<evidence type="ECO:0000313" key="10">
    <source>
        <dbReference type="Proteomes" id="UP000030747"/>
    </source>
</evidence>
<evidence type="ECO:0000313" key="9">
    <source>
        <dbReference type="EMBL" id="CDJ42499.1"/>
    </source>
</evidence>
<feature type="compositionally biased region" description="Low complexity" evidence="8">
    <location>
        <begin position="592"/>
        <end position="603"/>
    </location>
</feature>
<dbReference type="InterPro" id="IPR036852">
    <property type="entry name" value="Peptidase_S8/S53_dom_sf"/>
</dbReference>
<feature type="region of interest" description="Disordered" evidence="8">
    <location>
        <begin position="82"/>
        <end position="234"/>
    </location>
</feature>
<feature type="compositionally biased region" description="Pro residues" evidence="8">
    <location>
        <begin position="329"/>
        <end position="338"/>
    </location>
</feature>
<dbReference type="EC" id="3.4.21.62" evidence="6"/>
<dbReference type="VEuPathDB" id="ToxoDB:ETH2_1025400"/>
<dbReference type="VEuPathDB" id="ToxoDB:ETH2_1025000"/>
<dbReference type="GeneID" id="25249263"/>
<feature type="compositionally biased region" description="Low complexity" evidence="8">
    <location>
        <begin position="633"/>
        <end position="670"/>
    </location>
</feature>
<dbReference type="PANTHER" id="PTHR46098">
    <property type="entry name" value="TRNA (CYTOSINE(38)-C(5))-METHYLTRANSFERASE"/>
    <property type="match status" value="1"/>
</dbReference>
<feature type="compositionally biased region" description="Low complexity" evidence="8">
    <location>
        <begin position="734"/>
        <end position="753"/>
    </location>
</feature>
<dbReference type="InterPro" id="IPR001525">
    <property type="entry name" value="C5_MeTfrase"/>
</dbReference>
<keyword evidence="2" id="KW-0808">Transferase</keyword>
<dbReference type="GO" id="GO:0032259">
    <property type="term" value="P:methylation"/>
    <property type="evidence" value="ECO:0007669"/>
    <property type="project" value="UniProtKB-KW"/>
</dbReference>
<keyword evidence="3" id="KW-0949">S-adenosyl-L-methionine</keyword>
<dbReference type="Proteomes" id="UP000030747">
    <property type="component" value="Unassembled WGS sequence"/>
</dbReference>
<keyword evidence="1" id="KW-0489">Methyltransferase</keyword>
<evidence type="ECO:0000256" key="3">
    <source>
        <dbReference type="ARBA" id="ARBA00022691"/>
    </source>
</evidence>
<feature type="region of interest" description="Disordered" evidence="8">
    <location>
        <begin position="1"/>
        <end position="37"/>
    </location>
</feature>
<evidence type="ECO:0000256" key="8">
    <source>
        <dbReference type="SAM" id="MobiDB-lite"/>
    </source>
</evidence>
<dbReference type="OrthoDB" id="414133at2759"/>
<feature type="coiled-coil region" evidence="7">
    <location>
        <begin position="889"/>
        <end position="916"/>
    </location>
</feature>
<feature type="compositionally biased region" description="Low complexity" evidence="8">
    <location>
        <begin position="224"/>
        <end position="234"/>
    </location>
</feature>
<evidence type="ECO:0000256" key="2">
    <source>
        <dbReference type="ARBA" id="ARBA00022679"/>
    </source>
</evidence>
<sequence>MVESTSSSNSSSNSRSSSSSRGVFQKISLQEMRGTRRPPRQSLLLLFSAAAAALLNLHYPLHGSSSDDSVAAAGLPHFLPVVAGDNLRGSDSESSANKSSSNSGNGSSSSGSSSIGSPAGGDSPADSPPATPAADEGATGAAAAAEAPAAAVTEAPAGAAESGAAEVAAAESGAAEAGVAEATGEKAGAAEAAEVGTAEAAEAGAVAEAGAAAEAEEVDEAKESAGGSSESLELEALSGSLAAAAGSATTAAAARAAAAAASEAGAPSATALESGDSAGTAAGSPSPAAAATVAAVEPAPAGPSPGSLAAAEAAAAARPLPAAAATPASPSPASPSPSPSSAEAEGSAGGASAAPSSPPPSSAAAAAAAPPPPRLPPQQQEAAAAAAEAEEPVPCLVRRPYSERRGGYLKVPQSFLDRRKEEALTEAELERQIDRLFAVDPEQIERQSAAIARSVDAARNRGQPNGRIIIGVADLQSGDKDFDLLLQRRSESSSGSSTSSGRDGRSISTRAEAEAMGKAAINAEELQQQQLVGDVKVLPEVGLVVVDFSPESSEAQIRETVKRIWLRSPATWLIEADSEVKIRGLDEEPAAPAAAAAASNTAADETRTSRGPFRVDRWSRRMLMAAEELYANPSIGSSSPSSGSSSDSSPSSLSGPSSSSKTKQQQQQQQRVDKATARKQKQQDIKALQADTKAATKKERSSSTSKQQQQQQTRSPKAKPVKETPQQKQHKLKAQQQQDKSSSDKQAQQQQRTRSPKQQKSTKLKAQQREEDSRPSPSADALPSSAAALSPEPLKEAYLQQLQLPKAVVATPEQMNFGGNVRRLDAAAATEEAEAAAAGKTGLPEAAAAAAGMDAPETAAAAAASMEEVAATAASEKEEELFFPFPRAAAAAAAAAAAEEEENEELLEQREAFLASEEATPNDILFSRQWALHNRTLGCRMTEAWRLVYRRRQRQREAAAAAAAADPAAHPSAARSSPEPITVAVIDTGVDYTHEDLKGRLWKNTGEIPNNGIDDDGNGYVDDYHGYDFERGSADPMDEHGHGTHLVAAVDISDSACAVYRGNFCRLPQQQQQQRPEHQAAAAAAAAEGALPKCLSADIGRLPLSFFQLLRGPLWLLAPPCQPFARRGLKADCGDLRCSSLLQLLQVLQQLPAEAAPRFLLLENVAGFERSNACELLLQTLIDKLNYETVFLLLLNPIHFGLPNCRSRCFLLARRAHPSDGQYARWLRDAAPYTAAAAPAAAAAAPGAAAAAAAGSSRRPVPLDRIPGLYSSQAFYCCPIWPLEAFLEHSLPPRSSSSTCCSSSTCSSSSSVCEWRSLSEEHPSAFAPSPDAAGEENPQQLQQLQQQDQQLQQQEQQQQQRLSALELSAEQKRKSWHMVDLVSRSSTRSSCFTRNYGRSCLAQYGSILLLDNPRELLQQQQQQQKRTVELHDLLPSSTRCRFFSVREQLNLHGFPSWFSIAAPLKDQQQQQQKQQQQEQQQQEQQQQLSEDKLQHRRMIGDSLNVYLVGMLIDFLIGDDPL</sequence>
<dbReference type="PRINTS" id="PR00723">
    <property type="entry name" value="SUBTILISIN"/>
</dbReference>
<dbReference type="VEuPathDB" id="ToxoDB:ETH_00000180"/>
<feature type="compositionally biased region" description="Low complexity" evidence="8">
    <location>
        <begin position="775"/>
        <end position="789"/>
    </location>
</feature>
<evidence type="ECO:0000256" key="1">
    <source>
        <dbReference type="ARBA" id="ARBA00022603"/>
    </source>
</evidence>
<dbReference type="InterPro" id="IPR023827">
    <property type="entry name" value="Peptidase_S8_Asp-AS"/>
</dbReference>
<feature type="compositionally biased region" description="Low complexity" evidence="8">
    <location>
        <begin position="377"/>
        <end position="387"/>
    </location>
</feature>
<dbReference type="GO" id="GO:0006508">
    <property type="term" value="P:proteolysis"/>
    <property type="evidence" value="ECO:0007669"/>
    <property type="project" value="InterPro"/>
</dbReference>
<dbReference type="Gene3D" id="3.40.50.150">
    <property type="entry name" value="Vaccinia Virus protein VP39"/>
    <property type="match status" value="1"/>
</dbReference>
<accession>U6L1P2</accession>
<feature type="compositionally biased region" description="Low complexity" evidence="8">
    <location>
        <begin position="1468"/>
        <end position="1487"/>
    </location>
</feature>
<dbReference type="InterPro" id="IPR050750">
    <property type="entry name" value="C5-MTase"/>
</dbReference>
<feature type="compositionally biased region" description="Basic and acidic residues" evidence="8">
    <location>
        <begin position="604"/>
        <end position="614"/>
    </location>
</feature>
<feature type="region of interest" description="Disordered" evidence="8">
    <location>
        <begin position="488"/>
        <end position="507"/>
    </location>
</feature>
<comment type="catalytic activity">
    <reaction evidence="5">
        <text>Hydrolysis of proteins with broad specificity for peptide bonds, and a preference for a large uncharged residue in P1. Hydrolyzes peptide amides.</text>
        <dbReference type="EC" id="3.4.21.62"/>
    </reaction>
</comment>
<feature type="compositionally biased region" description="Low complexity" evidence="8">
    <location>
        <begin position="492"/>
        <end position="507"/>
    </location>
</feature>
<feature type="region of interest" description="Disordered" evidence="8">
    <location>
        <begin position="960"/>
        <end position="980"/>
    </location>
</feature>
<reference evidence="9" key="1">
    <citation type="submission" date="2013-10" db="EMBL/GenBank/DDBJ databases">
        <title>Genomic analysis of the causative agents of coccidiosis in chickens.</title>
        <authorList>
            <person name="Reid A.J."/>
            <person name="Blake D."/>
            <person name="Billington K."/>
            <person name="Browne H."/>
            <person name="Dunn M."/>
            <person name="Hung S."/>
            <person name="Kawahara F."/>
            <person name="Miranda-Saavedra D."/>
            <person name="Mourier T."/>
            <person name="Nagra H."/>
            <person name="Otto T.D."/>
            <person name="Rawlings N."/>
            <person name="Sanchez A."/>
            <person name="Sanders M."/>
            <person name="Subramaniam C."/>
            <person name="Tay Y."/>
            <person name="Dear P."/>
            <person name="Doerig C."/>
            <person name="Gruber A."/>
            <person name="Parkinson J."/>
            <person name="Shirley M."/>
            <person name="Wan K.L."/>
            <person name="Berriman M."/>
            <person name="Tomley F."/>
            <person name="Pain A."/>
        </authorList>
    </citation>
    <scope>NUCLEOTIDE SEQUENCE [LARGE SCALE GENOMIC DNA]</scope>
    <source>
        <strain evidence="9">Houghton</strain>
    </source>
</reference>
<dbReference type="Gene3D" id="3.90.120.10">
    <property type="entry name" value="DNA Methylase, subunit A, domain 2"/>
    <property type="match status" value="1"/>
</dbReference>
<dbReference type="GO" id="GO:0004252">
    <property type="term" value="F:serine-type endopeptidase activity"/>
    <property type="evidence" value="ECO:0007669"/>
    <property type="project" value="UniProtKB-EC"/>
</dbReference>
<keyword evidence="4" id="KW-0378">Hydrolase</keyword>
<evidence type="ECO:0000256" key="7">
    <source>
        <dbReference type="SAM" id="Coils"/>
    </source>
</evidence>
<keyword evidence="10" id="KW-1185">Reference proteome</keyword>
<evidence type="ECO:0000256" key="5">
    <source>
        <dbReference type="ARBA" id="ARBA00023529"/>
    </source>
</evidence>
<feature type="compositionally biased region" description="Low complexity" evidence="8">
    <location>
        <begin position="252"/>
        <end position="328"/>
    </location>
</feature>
<reference evidence="9" key="2">
    <citation type="submission" date="2013-10" db="EMBL/GenBank/DDBJ databases">
        <authorList>
            <person name="Aslett M."/>
        </authorList>
    </citation>
    <scope>NUCLEOTIDE SEQUENCE [LARGE SCALE GENOMIC DNA]</scope>
    <source>
        <strain evidence="9">Houghton</strain>
    </source>
</reference>
<feature type="region of interest" description="Disordered" evidence="8">
    <location>
        <begin position="592"/>
        <end position="614"/>
    </location>
</feature>
<feature type="compositionally biased region" description="Basic and acidic residues" evidence="8">
    <location>
        <begin position="671"/>
        <end position="684"/>
    </location>
</feature>
<feature type="compositionally biased region" description="Low complexity" evidence="8">
    <location>
        <begin position="92"/>
        <end position="125"/>
    </location>
</feature>
<dbReference type="SUPFAM" id="SSF53335">
    <property type="entry name" value="S-adenosyl-L-methionine-dependent methyltransferases"/>
    <property type="match status" value="1"/>
</dbReference>
<gene>
    <name evidence="9" type="ORF">ETH_00000180</name>
</gene>
<dbReference type="InterPro" id="IPR015500">
    <property type="entry name" value="Peptidase_S8_subtilisin-rel"/>
</dbReference>
<dbReference type="Pfam" id="PF00145">
    <property type="entry name" value="DNA_methylase"/>
    <property type="match status" value="1"/>
</dbReference>
<feature type="compositionally biased region" description="Low complexity" evidence="8">
    <location>
        <begin position="132"/>
        <end position="213"/>
    </location>
</feature>
<feature type="coiled-coil region" evidence="7">
    <location>
        <begin position="1337"/>
        <end position="1368"/>
    </location>
</feature>
<dbReference type="PANTHER" id="PTHR46098:SF1">
    <property type="entry name" value="TRNA (CYTOSINE(38)-C(5))-METHYLTRANSFERASE"/>
    <property type="match status" value="1"/>
</dbReference>
<proteinExistence type="predicted"/>
<evidence type="ECO:0000256" key="6">
    <source>
        <dbReference type="ARBA" id="ARBA00023619"/>
    </source>
</evidence>
<feature type="region of interest" description="Disordered" evidence="8">
    <location>
        <begin position="252"/>
        <end position="402"/>
    </location>
</feature>
<name>U6L1P2_EIMTE</name>
<organism evidence="9 10">
    <name type="scientific">Eimeria tenella</name>
    <name type="common">Coccidian parasite</name>
    <dbReference type="NCBI Taxonomy" id="5802"/>
    <lineage>
        <taxon>Eukaryota</taxon>
        <taxon>Sar</taxon>
        <taxon>Alveolata</taxon>
        <taxon>Apicomplexa</taxon>
        <taxon>Conoidasida</taxon>
        <taxon>Coccidia</taxon>
        <taxon>Eucoccidiorida</taxon>
        <taxon>Eimeriorina</taxon>
        <taxon>Eimeriidae</taxon>
        <taxon>Eimeria</taxon>
    </lineage>
</organism>
<feature type="region of interest" description="Disordered" evidence="8">
    <location>
        <begin position="1468"/>
        <end position="1489"/>
    </location>
</feature>
<dbReference type="GO" id="GO:0005634">
    <property type="term" value="C:nucleus"/>
    <property type="evidence" value="ECO:0007669"/>
    <property type="project" value="TreeGrafter"/>
</dbReference>
<feature type="compositionally biased region" description="Basic residues" evidence="8">
    <location>
        <begin position="754"/>
        <end position="763"/>
    </location>
</feature>
<feature type="compositionally biased region" description="Low complexity" evidence="8">
    <location>
        <begin position="339"/>
        <end position="355"/>
    </location>
</feature>
<dbReference type="SUPFAM" id="SSF52743">
    <property type="entry name" value="Subtilisin-like"/>
    <property type="match status" value="1"/>
</dbReference>
<dbReference type="GO" id="GO:0008168">
    <property type="term" value="F:methyltransferase activity"/>
    <property type="evidence" value="ECO:0007669"/>
    <property type="project" value="UniProtKB-KW"/>
</dbReference>
<evidence type="ECO:0000256" key="4">
    <source>
        <dbReference type="ARBA" id="ARBA00022801"/>
    </source>
</evidence>